<reference evidence="3" key="1">
    <citation type="submission" date="2016-10" db="EMBL/GenBank/DDBJ databases">
        <authorList>
            <person name="Varghese N."/>
        </authorList>
    </citation>
    <scope>NUCLEOTIDE SEQUENCE [LARGE SCALE GENOMIC DNA]</scope>
    <source>
        <strain evidence="3">CGMCC 1.12284</strain>
    </source>
</reference>
<gene>
    <name evidence="2" type="ORF">SAMN05216285_1803</name>
</gene>
<keyword evidence="1" id="KW-0812">Transmembrane</keyword>
<evidence type="ECO:0000256" key="1">
    <source>
        <dbReference type="SAM" id="Phobius"/>
    </source>
</evidence>
<dbReference type="STRING" id="1202768.SAMN05216285_1803"/>
<accession>A0A1I0NJK3</accession>
<sequence>MTDQTDAPADDRRSAAVLVGLDALTYALAVAVTTTVGAVVVGVLTGGGLLRAKYLLFGAGFLLMGYATLRLWPASATDFDHDADTVTGGYDDAVPAERDETRFQRYVRALPPLRWLRLPPPERRLAPPTKLFVGSVFVLAVSYLLEAVFGIA</sequence>
<dbReference type="EMBL" id="FOIS01000002">
    <property type="protein sequence ID" value="SEW01564.1"/>
    <property type="molecule type" value="Genomic_DNA"/>
</dbReference>
<keyword evidence="3" id="KW-1185">Reference proteome</keyword>
<feature type="transmembrane region" description="Helical" evidence="1">
    <location>
        <begin position="131"/>
        <end position="151"/>
    </location>
</feature>
<evidence type="ECO:0000313" key="2">
    <source>
        <dbReference type="EMBL" id="SEW01564.1"/>
    </source>
</evidence>
<organism evidence="2 3">
    <name type="scientific">Natrinema salifodinae</name>
    <dbReference type="NCBI Taxonomy" id="1202768"/>
    <lineage>
        <taxon>Archaea</taxon>
        <taxon>Methanobacteriati</taxon>
        <taxon>Methanobacteriota</taxon>
        <taxon>Stenosarchaea group</taxon>
        <taxon>Halobacteria</taxon>
        <taxon>Halobacteriales</taxon>
        <taxon>Natrialbaceae</taxon>
        <taxon>Natrinema</taxon>
    </lineage>
</organism>
<keyword evidence="1" id="KW-1133">Transmembrane helix</keyword>
<protein>
    <submittedName>
        <fullName evidence="2">Uncharacterized protein</fullName>
    </submittedName>
</protein>
<proteinExistence type="predicted"/>
<feature type="transmembrane region" description="Helical" evidence="1">
    <location>
        <begin position="54"/>
        <end position="72"/>
    </location>
</feature>
<dbReference type="OrthoDB" id="313482at2157"/>
<dbReference type="RefSeq" id="WP_049989026.1">
    <property type="nucleotide sequence ID" value="NZ_FOIS01000002.1"/>
</dbReference>
<feature type="transmembrane region" description="Helical" evidence="1">
    <location>
        <begin position="23"/>
        <end position="47"/>
    </location>
</feature>
<keyword evidence="1" id="KW-0472">Membrane</keyword>
<evidence type="ECO:0000313" key="3">
    <source>
        <dbReference type="Proteomes" id="UP000183275"/>
    </source>
</evidence>
<dbReference type="Proteomes" id="UP000183275">
    <property type="component" value="Unassembled WGS sequence"/>
</dbReference>
<dbReference type="Pfam" id="PF24432">
    <property type="entry name" value="DUF7555"/>
    <property type="match status" value="1"/>
</dbReference>
<dbReference type="eggNOG" id="arCOG06421">
    <property type="taxonomic scope" value="Archaea"/>
</dbReference>
<dbReference type="InterPro" id="IPR055977">
    <property type="entry name" value="DUF7555"/>
</dbReference>
<name>A0A1I0NJK3_9EURY</name>
<dbReference type="AlphaFoldDB" id="A0A1I0NJK3"/>